<feature type="domain" description="Glycosyltransferase subfamily 4-like N-terminal" evidence="2">
    <location>
        <begin position="25"/>
        <end position="152"/>
    </location>
</feature>
<dbReference type="PANTHER" id="PTHR45947:SF3">
    <property type="entry name" value="SULFOQUINOVOSYL TRANSFERASE SQD2"/>
    <property type="match status" value="1"/>
</dbReference>
<evidence type="ECO:0008006" key="4">
    <source>
        <dbReference type="Google" id="ProtNLM"/>
    </source>
</evidence>
<dbReference type="InterPro" id="IPR028098">
    <property type="entry name" value="Glyco_trans_4-like_N"/>
</dbReference>
<name>A0A3B1DC36_9ZZZZ</name>
<organism evidence="3">
    <name type="scientific">hydrothermal vent metagenome</name>
    <dbReference type="NCBI Taxonomy" id="652676"/>
    <lineage>
        <taxon>unclassified sequences</taxon>
        <taxon>metagenomes</taxon>
        <taxon>ecological metagenomes</taxon>
    </lineage>
</organism>
<evidence type="ECO:0000313" key="3">
    <source>
        <dbReference type="EMBL" id="VAX36391.1"/>
    </source>
</evidence>
<accession>A0A3B1DC36</accession>
<dbReference type="AlphaFoldDB" id="A0A3B1DC36"/>
<sequence>MLAVIDALQGDTLSNHLFQWNAIAPEVGPLAEALQKRSIPITSCPLIDNTTSHRFPPDIASERLLNAIQKQPADIVHANSLSMGRLLGRIAPRLPMPTVSHIRDIMKLSKAAISDLNQNSSLIAVSQATKDFHLQQGIPEKQLQVIYNGVDCHLFQPRPSTKMLHNELKLPPETFLIASIGQIGLRKGQNFLAKAAVQTSRKMPNAHYLMIGERHSSKQESIDFKQNIISQFAQAGISHRLHWLGFRNDVFQLLNEIDLLVHPAHQEPLGRVLLEASAAGTPIVATDVGGTTEILKHQHSALLVPAGNTTSLVTAIQTVYDNPLKRKELANNARKNVIHKFSIEQVAEKMKHFWCNISPSHRASRHHSGNV</sequence>
<reference evidence="3" key="1">
    <citation type="submission" date="2018-06" db="EMBL/GenBank/DDBJ databases">
        <authorList>
            <person name="Zhirakovskaya E."/>
        </authorList>
    </citation>
    <scope>NUCLEOTIDE SEQUENCE</scope>
</reference>
<feature type="domain" description="Glycosyl transferase family 1" evidence="1">
    <location>
        <begin position="165"/>
        <end position="335"/>
    </location>
</feature>
<dbReference type="SUPFAM" id="SSF53756">
    <property type="entry name" value="UDP-Glycosyltransferase/glycogen phosphorylase"/>
    <property type="match status" value="1"/>
</dbReference>
<dbReference type="Pfam" id="PF13439">
    <property type="entry name" value="Glyco_transf_4"/>
    <property type="match status" value="1"/>
</dbReference>
<proteinExistence type="predicted"/>
<dbReference type="PANTHER" id="PTHR45947">
    <property type="entry name" value="SULFOQUINOVOSYL TRANSFERASE SQD2"/>
    <property type="match status" value="1"/>
</dbReference>
<dbReference type="InterPro" id="IPR001296">
    <property type="entry name" value="Glyco_trans_1"/>
</dbReference>
<protein>
    <recommendedName>
        <fullName evidence="4">Glycosyltransferase</fullName>
    </recommendedName>
</protein>
<dbReference type="InterPro" id="IPR050194">
    <property type="entry name" value="Glycosyltransferase_grp1"/>
</dbReference>
<evidence type="ECO:0000259" key="1">
    <source>
        <dbReference type="Pfam" id="PF00534"/>
    </source>
</evidence>
<evidence type="ECO:0000259" key="2">
    <source>
        <dbReference type="Pfam" id="PF13439"/>
    </source>
</evidence>
<dbReference type="Gene3D" id="3.40.50.2000">
    <property type="entry name" value="Glycogen Phosphorylase B"/>
    <property type="match status" value="2"/>
</dbReference>
<gene>
    <name evidence="3" type="ORF">MNBD_PLANCTO02-2026</name>
</gene>
<dbReference type="GO" id="GO:0016757">
    <property type="term" value="F:glycosyltransferase activity"/>
    <property type="evidence" value="ECO:0007669"/>
    <property type="project" value="InterPro"/>
</dbReference>
<dbReference type="Pfam" id="PF00534">
    <property type="entry name" value="Glycos_transf_1"/>
    <property type="match status" value="1"/>
</dbReference>
<dbReference type="CDD" id="cd03801">
    <property type="entry name" value="GT4_PimA-like"/>
    <property type="match status" value="1"/>
</dbReference>
<dbReference type="EMBL" id="UOGL01000053">
    <property type="protein sequence ID" value="VAX36391.1"/>
    <property type="molecule type" value="Genomic_DNA"/>
</dbReference>